<gene>
    <name evidence="6" type="ORF">CMC5_052500</name>
</gene>
<reference evidence="6 7" key="1">
    <citation type="submission" date="2015-07" db="EMBL/GenBank/DDBJ databases">
        <title>Genome analysis of myxobacterium Chondromyces crocatus Cm c5 reveals a high potential for natural compound synthesis and the genetic basis for the loss of fruiting body formation.</title>
        <authorList>
            <person name="Zaburannyi N."/>
            <person name="Bunk B."/>
            <person name="Maier J."/>
            <person name="Overmann J."/>
            <person name="Mueller R."/>
        </authorList>
    </citation>
    <scope>NUCLEOTIDE SEQUENCE [LARGE SCALE GENOMIC DNA]</scope>
    <source>
        <strain evidence="6 7">Cm c5</strain>
    </source>
</reference>
<dbReference type="Pfam" id="PF00498">
    <property type="entry name" value="FHA"/>
    <property type="match status" value="1"/>
</dbReference>
<accession>A0A0K1EJQ3</accession>
<dbReference type="Gene3D" id="1.10.10.60">
    <property type="entry name" value="Homeodomain-like"/>
    <property type="match status" value="1"/>
</dbReference>
<evidence type="ECO:0000259" key="5">
    <source>
        <dbReference type="PROSITE" id="PS50045"/>
    </source>
</evidence>
<dbReference type="PANTHER" id="PTHR32071">
    <property type="entry name" value="TRANSCRIPTIONAL REGULATORY PROTEIN"/>
    <property type="match status" value="1"/>
</dbReference>
<dbReference type="PROSITE" id="PS50045">
    <property type="entry name" value="SIGMA54_INTERACT_4"/>
    <property type="match status" value="1"/>
</dbReference>
<dbReference type="GO" id="GO:0005524">
    <property type="term" value="F:ATP binding"/>
    <property type="evidence" value="ECO:0007669"/>
    <property type="project" value="UniProtKB-KW"/>
</dbReference>
<keyword evidence="2" id="KW-0067">ATP-binding</keyword>
<dbReference type="RefSeq" id="WP_050432918.1">
    <property type="nucleotide sequence ID" value="NZ_CP012159.1"/>
</dbReference>
<evidence type="ECO:0000313" key="6">
    <source>
        <dbReference type="EMBL" id="AKT41091.1"/>
    </source>
</evidence>
<feature type="region of interest" description="Disordered" evidence="3">
    <location>
        <begin position="1"/>
        <end position="25"/>
    </location>
</feature>
<dbReference type="CDD" id="cd00009">
    <property type="entry name" value="AAA"/>
    <property type="match status" value="1"/>
</dbReference>
<dbReference type="InterPro" id="IPR025662">
    <property type="entry name" value="Sigma_54_int_dom_ATP-bd_1"/>
</dbReference>
<feature type="compositionally biased region" description="Basic and acidic residues" evidence="3">
    <location>
        <begin position="1"/>
        <end position="16"/>
    </location>
</feature>
<dbReference type="OrthoDB" id="9783862at2"/>
<dbReference type="InterPro" id="IPR003593">
    <property type="entry name" value="AAA+_ATPase"/>
</dbReference>
<dbReference type="EMBL" id="CP012159">
    <property type="protein sequence ID" value="AKT41091.1"/>
    <property type="molecule type" value="Genomic_DNA"/>
</dbReference>
<dbReference type="KEGG" id="ccro:CMC5_052500"/>
<evidence type="ECO:0000259" key="4">
    <source>
        <dbReference type="PROSITE" id="PS50006"/>
    </source>
</evidence>
<dbReference type="Gene3D" id="3.40.50.300">
    <property type="entry name" value="P-loop containing nucleotide triphosphate hydrolases"/>
    <property type="match status" value="1"/>
</dbReference>
<evidence type="ECO:0008006" key="8">
    <source>
        <dbReference type="Google" id="ProtNLM"/>
    </source>
</evidence>
<dbReference type="SMART" id="SM00240">
    <property type="entry name" value="FHA"/>
    <property type="match status" value="1"/>
</dbReference>
<dbReference type="InterPro" id="IPR000253">
    <property type="entry name" value="FHA_dom"/>
</dbReference>
<dbReference type="Gene3D" id="1.10.8.60">
    <property type="match status" value="1"/>
</dbReference>
<sequence length="426" mass="46584">MPTRPRDITTEEHRPPDLAPPKPVRPAFLAAFPTQVFVPLPRTATAVGRSWLADAGITDSKVSTEHLRLTRAGGKLQIEDLTSRNGTWLNGIKLTPREPVPVEDGAILRLGGTLFVYREAYAGPDKPAPPLGALVGPWGLDTVHEALRDLEGSVPWNVLVEGESGAGKELLSRHIATVYGRSRKPFASVNVAGVSPSLFEGQLFGWTRGAYTGSVEASPGILGAHAGGTVFLDELGELPLELQPKLLRFLDNHEVQPVGAPRTQKLDLLVIAATNRELQEEVTHGRFRLDMLARFRTRLTLPPLRERQEDLYAIAKACWNSSPSTPPIDRAVIDVEAIERLMLHDWPDNVRGLERIIAFAQRRNELSMSLVSQQLGPLPEGAAVTLTREAVLAALARCGENKSNAAKLLGVSRGKLLHWLKRNTRA</sequence>
<dbReference type="SMART" id="SM00382">
    <property type="entry name" value="AAA"/>
    <property type="match status" value="1"/>
</dbReference>
<keyword evidence="1" id="KW-0547">Nucleotide-binding</keyword>
<feature type="domain" description="Sigma-54 factor interaction" evidence="5">
    <location>
        <begin position="157"/>
        <end position="357"/>
    </location>
</feature>
<dbReference type="AlphaFoldDB" id="A0A0K1EJQ3"/>
<dbReference type="SUPFAM" id="SSF49879">
    <property type="entry name" value="SMAD/FHA domain"/>
    <property type="match status" value="1"/>
</dbReference>
<keyword evidence="7" id="KW-1185">Reference proteome</keyword>
<dbReference type="Proteomes" id="UP000067626">
    <property type="component" value="Chromosome"/>
</dbReference>
<name>A0A0K1EJQ3_CHOCO</name>
<dbReference type="CDD" id="cd00060">
    <property type="entry name" value="FHA"/>
    <property type="match status" value="1"/>
</dbReference>
<dbReference type="InterPro" id="IPR002078">
    <property type="entry name" value="Sigma_54_int"/>
</dbReference>
<proteinExistence type="predicted"/>
<dbReference type="InterPro" id="IPR008984">
    <property type="entry name" value="SMAD_FHA_dom_sf"/>
</dbReference>
<organism evidence="6 7">
    <name type="scientific">Chondromyces crocatus</name>
    <dbReference type="NCBI Taxonomy" id="52"/>
    <lineage>
        <taxon>Bacteria</taxon>
        <taxon>Pseudomonadati</taxon>
        <taxon>Myxococcota</taxon>
        <taxon>Polyangia</taxon>
        <taxon>Polyangiales</taxon>
        <taxon>Polyangiaceae</taxon>
        <taxon>Chondromyces</taxon>
    </lineage>
</organism>
<protein>
    <recommendedName>
        <fullName evidence="8">Fis family transcriptional regulator</fullName>
    </recommendedName>
</protein>
<evidence type="ECO:0000313" key="7">
    <source>
        <dbReference type="Proteomes" id="UP000067626"/>
    </source>
</evidence>
<dbReference type="GO" id="GO:0006355">
    <property type="term" value="P:regulation of DNA-templated transcription"/>
    <property type="evidence" value="ECO:0007669"/>
    <property type="project" value="InterPro"/>
</dbReference>
<evidence type="ECO:0000256" key="2">
    <source>
        <dbReference type="ARBA" id="ARBA00022840"/>
    </source>
</evidence>
<dbReference type="STRING" id="52.CMC5_052500"/>
<feature type="domain" description="FHA" evidence="4">
    <location>
        <begin position="45"/>
        <end position="94"/>
    </location>
</feature>
<dbReference type="SUPFAM" id="SSF52540">
    <property type="entry name" value="P-loop containing nucleoside triphosphate hydrolases"/>
    <property type="match status" value="1"/>
</dbReference>
<dbReference type="SUPFAM" id="SSF46689">
    <property type="entry name" value="Homeodomain-like"/>
    <property type="match status" value="1"/>
</dbReference>
<dbReference type="InterPro" id="IPR009057">
    <property type="entry name" value="Homeodomain-like_sf"/>
</dbReference>
<dbReference type="Pfam" id="PF00158">
    <property type="entry name" value="Sigma54_activat"/>
    <property type="match status" value="1"/>
</dbReference>
<dbReference type="PROSITE" id="PS00675">
    <property type="entry name" value="SIGMA54_INTERACT_1"/>
    <property type="match status" value="1"/>
</dbReference>
<evidence type="ECO:0000256" key="3">
    <source>
        <dbReference type="SAM" id="MobiDB-lite"/>
    </source>
</evidence>
<dbReference type="PROSITE" id="PS50006">
    <property type="entry name" value="FHA_DOMAIN"/>
    <property type="match status" value="1"/>
</dbReference>
<evidence type="ECO:0000256" key="1">
    <source>
        <dbReference type="ARBA" id="ARBA00022741"/>
    </source>
</evidence>
<dbReference type="InterPro" id="IPR027417">
    <property type="entry name" value="P-loop_NTPase"/>
</dbReference>
<dbReference type="Gene3D" id="2.60.200.20">
    <property type="match status" value="1"/>
</dbReference>